<dbReference type="AlphaFoldDB" id="A0A9D2F8B2"/>
<sequence>MTKKFFTLFFLLSFSSILFGFSVNAEDITEKAFLSNEDLVPTNLLLESEYELIDENGNTLTFENEKDYELYKEHILNKNDRIDINATKKVLVSSVRKNNLWVGYHSATPKWLKTSSYTLTKGNSYSTSGSYTYSGIKLNLGFTYKTSVTTKILANASKYSRLGVWGDFTFSKYKVTVTLGGKPYTYYVAEKKRHNHYIKTKYK</sequence>
<name>A0A9D2F8B2_9ENTE</name>
<dbReference type="EMBL" id="DXBN01000173">
    <property type="protein sequence ID" value="HIZ53812.1"/>
    <property type="molecule type" value="Genomic_DNA"/>
</dbReference>
<gene>
    <name evidence="2" type="ORF">IAA20_07720</name>
</gene>
<evidence type="ECO:0008006" key="4">
    <source>
        <dbReference type="Google" id="ProtNLM"/>
    </source>
</evidence>
<feature type="chain" id="PRO_5039307599" description="DUF5626 domain-containing protein" evidence="1">
    <location>
        <begin position="26"/>
        <end position="203"/>
    </location>
</feature>
<reference evidence="2" key="1">
    <citation type="journal article" date="2021" name="PeerJ">
        <title>Extensive microbial diversity within the chicken gut microbiome revealed by metagenomics and culture.</title>
        <authorList>
            <person name="Gilroy R."/>
            <person name="Ravi A."/>
            <person name="Getino M."/>
            <person name="Pursley I."/>
            <person name="Horton D.L."/>
            <person name="Alikhan N.F."/>
            <person name="Baker D."/>
            <person name="Gharbi K."/>
            <person name="Hall N."/>
            <person name="Watson M."/>
            <person name="Adriaenssens E.M."/>
            <person name="Foster-Nyarko E."/>
            <person name="Jarju S."/>
            <person name="Secka A."/>
            <person name="Antonio M."/>
            <person name="Oren A."/>
            <person name="Chaudhuri R.R."/>
            <person name="La Ragione R."/>
            <person name="Hildebrand F."/>
            <person name="Pallen M.J."/>
        </authorList>
    </citation>
    <scope>NUCLEOTIDE SEQUENCE</scope>
    <source>
        <strain evidence="2">CHK172-16539</strain>
    </source>
</reference>
<reference evidence="2" key="2">
    <citation type="submission" date="2021-04" db="EMBL/GenBank/DDBJ databases">
        <authorList>
            <person name="Gilroy R."/>
        </authorList>
    </citation>
    <scope>NUCLEOTIDE SEQUENCE</scope>
    <source>
        <strain evidence="2">CHK172-16539</strain>
    </source>
</reference>
<evidence type="ECO:0000256" key="1">
    <source>
        <dbReference type="SAM" id="SignalP"/>
    </source>
</evidence>
<evidence type="ECO:0000313" key="2">
    <source>
        <dbReference type="EMBL" id="HIZ53812.1"/>
    </source>
</evidence>
<dbReference type="Proteomes" id="UP000824063">
    <property type="component" value="Unassembled WGS sequence"/>
</dbReference>
<accession>A0A9D2F8B2</accession>
<comment type="caution">
    <text evidence="2">The sequence shown here is derived from an EMBL/GenBank/DDBJ whole genome shotgun (WGS) entry which is preliminary data.</text>
</comment>
<protein>
    <recommendedName>
        <fullName evidence="4">DUF5626 domain-containing protein</fullName>
    </recommendedName>
</protein>
<organism evidence="2 3">
    <name type="scientific">Candidatus Enterococcus avicola</name>
    <dbReference type="NCBI Taxonomy" id="2838561"/>
    <lineage>
        <taxon>Bacteria</taxon>
        <taxon>Bacillati</taxon>
        <taxon>Bacillota</taxon>
        <taxon>Bacilli</taxon>
        <taxon>Lactobacillales</taxon>
        <taxon>Enterococcaceae</taxon>
        <taxon>Enterococcus</taxon>
    </lineage>
</organism>
<evidence type="ECO:0000313" key="3">
    <source>
        <dbReference type="Proteomes" id="UP000824063"/>
    </source>
</evidence>
<proteinExistence type="predicted"/>
<keyword evidence="1" id="KW-0732">Signal</keyword>
<feature type="signal peptide" evidence="1">
    <location>
        <begin position="1"/>
        <end position="25"/>
    </location>
</feature>